<dbReference type="PANTHER" id="PTHR42718:SF46">
    <property type="entry name" value="BLR6921 PROTEIN"/>
    <property type="match status" value="1"/>
</dbReference>
<keyword evidence="4 7" id="KW-0812">Transmembrane</keyword>
<feature type="transmembrane region" description="Helical" evidence="7">
    <location>
        <begin position="199"/>
        <end position="217"/>
    </location>
</feature>
<feature type="transmembrane region" description="Helical" evidence="7">
    <location>
        <begin position="49"/>
        <end position="67"/>
    </location>
</feature>
<feature type="transmembrane region" description="Helical" evidence="7">
    <location>
        <begin position="20"/>
        <end position="37"/>
    </location>
</feature>
<comment type="subcellular location">
    <subcellularLocation>
        <location evidence="1">Cell membrane</location>
        <topology evidence="1">Multi-pass membrane protein</topology>
    </subcellularLocation>
</comment>
<dbReference type="Gene3D" id="1.20.1720.10">
    <property type="entry name" value="Multidrug resistance protein D"/>
    <property type="match status" value="1"/>
</dbReference>
<dbReference type="CDD" id="cd17321">
    <property type="entry name" value="MFS_MMR_MDR_like"/>
    <property type="match status" value="1"/>
</dbReference>
<dbReference type="PROSITE" id="PS50850">
    <property type="entry name" value="MFS"/>
    <property type="match status" value="1"/>
</dbReference>
<dbReference type="PANTHER" id="PTHR42718">
    <property type="entry name" value="MAJOR FACILITATOR SUPERFAMILY MULTIDRUG TRANSPORTER MFSC"/>
    <property type="match status" value="1"/>
</dbReference>
<dbReference type="InterPro" id="IPR011701">
    <property type="entry name" value="MFS"/>
</dbReference>
<dbReference type="Gene3D" id="1.20.1250.20">
    <property type="entry name" value="MFS general substrate transporter like domains"/>
    <property type="match status" value="1"/>
</dbReference>
<evidence type="ECO:0000256" key="7">
    <source>
        <dbReference type="SAM" id="Phobius"/>
    </source>
</evidence>
<feature type="transmembrane region" description="Helical" evidence="7">
    <location>
        <begin position="273"/>
        <end position="294"/>
    </location>
</feature>
<feature type="transmembrane region" description="Helical" evidence="7">
    <location>
        <begin position="166"/>
        <end position="187"/>
    </location>
</feature>
<dbReference type="Pfam" id="PF07690">
    <property type="entry name" value="MFS_1"/>
    <property type="match status" value="1"/>
</dbReference>
<keyword evidence="10" id="KW-1185">Reference proteome</keyword>
<evidence type="ECO:0000313" key="9">
    <source>
        <dbReference type="EMBL" id="MCM4085112.1"/>
    </source>
</evidence>
<name>A0ABT0YHZ7_9ACTN</name>
<keyword evidence="6 7" id="KW-0472">Membrane</keyword>
<feature type="transmembrane region" description="Helical" evidence="7">
    <location>
        <begin position="107"/>
        <end position="129"/>
    </location>
</feature>
<sequence length="449" mass="45664">MTIALPSLQQDLGMNDASRSWVVAAYALAFGGLLLVGGRLSDAFGARRAFMLGLTGFALASTLAGLAPTAELLFAGRAAQGASAALLAPAALAIISATFVEPRERSLAFGIYGALTGAGAVIGLLLGGALTQYLHWRWCLLINIPITAATIIGARTVHASRTARPVQLDLAGVGSSVAGMTALVFALAEVANRGWDDPLVLGLLAVGLLMLALFIRTQRTAAQPLLPLPILLDRTRGGGLLAVGLPQLSLFGFFLVLTYWFQQLLGYTPLRAGLAFLPLALAIAVGSTLIAGLLTPRLTPPHLIVPALATMAAGTALLIGLTPGASDLYLTRFLPAEILIGLGLGCAITPAVNAATSGVGDDNTGAASAAVNAATQLGGSIGTALLNTVASTVTAAALGSTRGRNTISDATVAGFNAALLTAVALLVLAAITVALVMPRRHRRQPVQAR</sequence>
<dbReference type="EMBL" id="JAMQOL010000096">
    <property type="protein sequence ID" value="MCM4085112.1"/>
    <property type="molecule type" value="Genomic_DNA"/>
</dbReference>
<keyword evidence="3" id="KW-1003">Cell membrane</keyword>
<dbReference type="InterPro" id="IPR036259">
    <property type="entry name" value="MFS_trans_sf"/>
</dbReference>
<feature type="transmembrane region" description="Helical" evidence="7">
    <location>
        <begin position="135"/>
        <end position="154"/>
    </location>
</feature>
<comment type="caution">
    <text evidence="9">The sequence shown here is derived from an EMBL/GenBank/DDBJ whole genome shotgun (WGS) entry which is preliminary data.</text>
</comment>
<feature type="transmembrane region" description="Helical" evidence="7">
    <location>
        <begin position="79"/>
        <end position="100"/>
    </location>
</feature>
<feature type="domain" description="Major facilitator superfamily (MFS) profile" evidence="8">
    <location>
        <begin position="1"/>
        <end position="441"/>
    </location>
</feature>
<dbReference type="InterPro" id="IPR020846">
    <property type="entry name" value="MFS_dom"/>
</dbReference>
<dbReference type="SUPFAM" id="SSF103473">
    <property type="entry name" value="MFS general substrate transporter"/>
    <property type="match status" value="1"/>
</dbReference>
<evidence type="ECO:0000256" key="5">
    <source>
        <dbReference type="ARBA" id="ARBA00022989"/>
    </source>
</evidence>
<evidence type="ECO:0000256" key="6">
    <source>
        <dbReference type="ARBA" id="ARBA00023136"/>
    </source>
</evidence>
<evidence type="ECO:0000256" key="3">
    <source>
        <dbReference type="ARBA" id="ARBA00022475"/>
    </source>
</evidence>
<dbReference type="Proteomes" id="UP001523216">
    <property type="component" value="Unassembled WGS sequence"/>
</dbReference>
<evidence type="ECO:0000256" key="1">
    <source>
        <dbReference type="ARBA" id="ARBA00004651"/>
    </source>
</evidence>
<feature type="transmembrane region" description="Helical" evidence="7">
    <location>
        <begin position="417"/>
        <end position="437"/>
    </location>
</feature>
<evidence type="ECO:0000256" key="2">
    <source>
        <dbReference type="ARBA" id="ARBA00022448"/>
    </source>
</evidence>
<keyword evidence="2" id="KW-0813">Transport</keyword>
<organism evidence="9 10">
    <name type="scientific">Paractinoplanes hotanensis</name>
    <dbReference type="NCBI Taxonomy" id="2906497"/>
    <lineage>
        <taxon>Bacteria</taxon>
        <taxon>Bacillati</taxon>
        <taxon>Actinomycetota</taxon>
        <taxon>Actinomycetes</taxon>
        <taxon>Micromonosporales</taxon>
        <taxon>Micromonosporaceae</taxon>
        <taxon>Paractinoplanes</taxon>
    </lineage>
</organism>
<gene>
    <name evidence="9" type="ORF">LXN57_47060</name>
</gene>
<evidence type="ECO:0000256" key="4">
    <source>
        <dbReference type="ARBA" id="ARBA00022692"/>
    </source>
</evidence>
<proteinExistence type="predicted"/>
<evidence type="ECO:0000259" key="8">
    <source>
        <dbReference type="PROSITE" id="PS50850"/>
    </source>
</evidence>
<reference evidence="9 10" key="1">
    <citation type="submission" date="2022-06" db="EMBL/GenBank/DDBJ databases">
        <title>Actinoplanes abujensis sp. nov., isolated from Nigerian arid soil.</title>
        <authorList>
            <person name="Ding P."/>
        </authorList>
    </citation>
    <scope>NUCLEOTIDE SEQUENCE [LARGE SCALE GENOMIC DNA]</scope>
    <source>
        <strain evidence="10">TRM88002</strain>
    </source>
</reference>
<feature type="transmembrane region" description="Helical" evidence="7">
    <location>
        <begin position="238"/>
        <end position="261"/>
    </location>
</feature>
<protein>
    <submittedName>
        <fullName evidence="9">MFS transporter</fullName>
    </submittedName>
</protein>
<keyword evidence="5 7" id="KW-1133">Transmembrane helix</keyword>
<feature type="transmembrane region" description="Helical" evidence="7">
    <location>
        <begin position="303"/>
        <end position="325"/>
    </location>
</feature>
<accession>A0ABT0YHZ7</accession>
<evidence type="ECO:0000313" key="10">
    <source>
        <dbReference type="Proteomes" id="UP001523216"/>
    </source>
</evidence>